<dbReference type="InterPro" id="IPR027417">
    <property type="entry name" value="P-loop_NTPase"/>
</dbReference>
<geneLocation type="plasmid" evidence="2 3">
    <name>unnamed3</name>
</geneLocation>
<dbReference type="EMBL" id="CP095008">
    <property type="protein sequence ID" value="UOO97128.1"/>
    <property type="molecule type" value="Genomic_DNA"/>
</dbReference>
<dbReference type="GeneID" id="71763748"/>
<dbReference type="CDD" id="cd02042">
    <property type="entry name" value="ParAB_family"/>
    <property type="match status" value="1"/>
</dbReference>
<evidence type="ECO:0000313" key="3">
    <source>
        <dbReference type="Proteomes" id="UP000830542"/>
    </source>
</evidence>
<dbReference type="PANTHER" id="PTHR13696">
    <property type="entry name" value="P-LOOP CONTAINING NUCLEOSIDE TRIPHOSPHATE HYDROLASE"/>
    <property type="match status" value="1"/>
</dbReference>
<feature type="domain" description="AAA" evidence="1">
    <location>
        <begin position="8"/>
        <end position="180"/>
    </location>
</feature>
<dbReference type="RefSeq" id="WP_244706491.1">
    <property type="nucleotide sequence ID" value="NZ_BAAADN010000024.1"/>
</dbReference>
<dbReference type="Gene3D" id="3.40.50.300">
    <property type="entry name" value="P-loop containing nucleotide triphosphate hydrolases"/>
    <property type="match status" value="1"/>
</dbReference>
<dbReference type="SUPFAM" id="SSF52540">
    <property type="entry name" value="P-loop containing nucleoside triphosphate hydrolases"/>
    <property type="match status" value="1"/>
</dbReference>
<reference evidence="2" key="1">
    <citation type="submission" date="2022-04" db="EMBL/GenBank/DDBJ databases">
        <title>Sequencing and genomic assembly of Halococcus dombrowskii.</title>
        <authorList>
            <person name="Lim S.W."/>
            <person name="MacLea K.S."/>
        </authorList>
    </citation>
    <scope>NUCLEOTIDE SEQUENCE</scope>
    <source>
        <strain evidence="2">H4</strain>
        <plasmid evidence="2">unnamed3</plasmid>
    </source>
</reference>
<dbReference type="AlphaFoldDB" id="A0AAX3ASL8"/>
<keyword evidence="2" id="KW-0614">Plasmid</keyword>
<evidence type="ECO:0000259" key="1">
    <source>
        <dbReference type="Pfam" id="PF13614"/>
    </source>
</evidence>
<keyword evidence="3" id="KW-1185">Reference proteome</keyword>
<dbReference type="InterPro" id="IPR050678">
    <property type="entry name" value="DNA_Partitioning_ATPase"/>
</dbReference>
<dbReference type="InterPro" id="IPR025669">
    <property type="entry name" value="AAA_dom"/>
</dbReference>
<sequence length="277" mass="31194">MTDKPATLCLSNRKGGVGKTTCSIHTAGALADRGRDVLLFDLDPQGTITRGLGYADYYNDLDRDVTLHEVLLERESIGRISDVIESHPEFDVARSHKRMTFDTSSKLSGEPRAEDRLELAFDELDRAYDYIIVDCPPSLDILTDNALLATGNVLIPTYPEELSVQGLELLFDQIDELEEWHDVEIRKLGLIANRIETNNEADEYLDLFEESFGALWDIWQIRKRVVLQRAITQGHGSIFSHDEECDMVSEFEAIARTLDEMFGLPAVAEAESEVTAR</sequence>
<dbReference type="Proteomes" id="UP000830542">
    <property type="component" value="Plasmid unnamed3"/>
</dbReference>
<gene>
    <name evidence="2" type="ORF">MUK72_17830</name>
</gene>
<accession>A0AAX3ASL8</accession>
<organism evidence="2 3">
    <name type="scientific">Halococcus dombrowskii</name>
    <dbReference type="NCBI Taxonomy" id="179637"/>
    <lineage>
        <taxon>Archaea</taxon>
        <taxon>Methanobacteriati</taxon>
        <taxon>Methanobacteriota</taxon>
        <taxon>Stenosarchaea group</taxon>
        <taxon>Halobacteria</taxon>
        <taxon>Halobacteriales</taxon>
        <taxon>Halococcaceae</taxon>
        <taxon>Halococcus</taxon>
    </lineage>
</organism>
<evidence type="ECO:0000313" key="2">
    <source>
        <dbReference type="EMBL" id="UOO97128.1"/>
    </source>
</evidence>
<dbReference type="Pfam" id="PF13614">
    <property type="entry name" value="AAA_31"/>
    <property type="match status" value="1"/>
</dbReference>
<dbReference type="KEGG" id="hdo:MUK72_17830"/>
<protein>
    <submittedName>
        <fullName evidence="2">ParA family protein</fullName>
    </submittedName>
</protein>
<name>A0AAX3ASL8_HALDO</name>
<proteinExistence type="predicted"/>
<dbReference type="PANTHER" id="PTHR13696:SF99">
    <property type="entry name" value="COBYRINIC ACID AC-DIAMIDE SYNTHASE"/>
    <property type="match status" value="1"/>
</dbReference>